<dbReference type="Pfam" id="PF01191">
    <property type="entry name" value="RNA_pol_Rpb5_C"/>
    <property type="match status" value="1"/>
</dbReference>
<name>A0A139ALA2_GONPJ</name>
<keyword evidence="9" id="KW-1185">Reference proteome</keyword>
<dbReference type="HAMAP" id="MF_00025">
    <property type="entry name" value="RNApol_Rpo5_RPB5"/>
    <property type="match status" value="1"/>
</dbReference>
<evidence type="ECO:0000256" key="5">
    <source>
        <dbReference type="ARBA" id="ARBA00025765"/>
    </source>
</evidence>
<dbReference type="InterPro" id="IPR035913">
    <property type="entry name" value="RPB5-like_sf"/>
</dbReference>
<keyword evidence="4" id="KW-0539">Nucleus</keyword>
<dbReference type="Gene3D" id="3.40.1340.10">
    <property type="entry name" value="RNA polymerase, Rpb5, N-terminal domain"/>
    <property type="match status" value="1"/>
</dbReference>
<dbReference type="InterPro" id="IPR000783">
    <property type="entry name" value="RNA_pol_subH/Rpb5_C"/>
</dbReference>
<keyword evidence="8" id="KW-0240">DNA-directed RNA polymerase</keyword>
<dbReference type="GO" id="GO:0006384">
    <property type="term" value="P:transcription initiation at RNA polymerase III promoter"/>
    <property type="evidence" value="ECO:0007669"/>
    <property type="project" value="EnsemblFungi"/>
</dbReference>
<dbReference type="SUPFAM" id="SSF55287">
    <property type="entry name" value="RPB5-like RNA polymerase subunit"/>
    <property type="match status" value="1"/>
</dbReference>
<evidence type="ECO:0000259" key="6">
    <source>
        <dbReference type="Pfam" id="PF01191"/>
    </source>
</evidence>
<dbReference type="GO" id="GO:0005665">
    <property type="term" value="C:RNA polymerase II, core complex"/>
    <property type="evidence" value="ECO:0007669"/>
    <property type="project" value="EnsemblFungi"/>
</dbReference>
<dbReference type="InterPro" id="IPR036710">
    <property type="entry name" value="RNA_pol_Rpb5_N_sf"/>
</dbReference>
<dbReference type="GO" id="GO:0003968">
    <property type="term" value="F:RNA-directed RNA polymerase activity"/>
    <property type="evidence" value="ECO:0007669"/>
    <property type="project" value="EnsemblFungi"/>
</dbReference>
<dbReference type="Proteomes" id="UP000070544">
    <property type="component" value="Unassembled WGS sequence"/>
</dbReference>
<dbReference type="GO" id="GO:0006386">
    <property type="term" value="P:termination of RNA polymerase III transcription"/>
    <property type="evidence" value="ECO:0007669"/>
    <property type="project" value="EnsemblFungi"/>
</dbReference>
<evidence type="ECO:0000256" key="1">
    <source>
        <dbReference type="ARBA" id="ARBA00004123"/>
    </source>
</evidence>
<dbReference type="GO" id="GO:0005666">
    <property type="term" value="C:RNA polymerase III complex"/>
    <property type="evidence" value="ECO:0007669"/>
    <property type="project" value="EnsemblFungi"/>
</dbReference>
<dbReference type="PANTHER" id="PTHR10535:SF0">
    <property type="entry name" value="DNA-DIRECTED RNA POLYMERASES I, II, AND III SUBUNIT RPABC1"/>
    <property type="match status" value="1"/>
</dbReference>
<dbReference type="GO" id="GO:0042797">
    <property type="term" value="P:tRNA transcription by RNA polymerase III"/>
    <property type="evidence" value="ECO:0007669"/>
    <property type="project" value="EnsemblFungi"/>
</dbReference>
<evidence type="ECO:0000256" key="4">
    <source>
        <dbReference type="ARBA" id="ARBA00023242"/>
    </source>
</evidence>
<accession>A0A139ALA2</accession>
<dbReference type="FunFam" id="3.90.940.20:FF:000001">
    <property type="entry name" value="DNA-directed RNA polymerases I, II, and III subunit RPABC1"/>
    <property type="match status" value="1"/>
</dbReference>
<evidence type="ECO:0000313" key="9">
    <source>
        <dbReference type="Proteomes" id="UP000070544"/>
    </source>
</evidence>
<dbReference type="SUPFAM" id="SSF53036">
    <property type="entry name" value="Eukaryotic RPB5 N-terminal domain"/>
    <property type="match status" value="1"/>
</dbReference>
<comment type="subcellular location">
    <subcellularLocation>
        <location evidence="1">Nucleus</location>
    </subcellularLocation>
</comment>
<dbReference type="OrthoDB" id="248779at2759"/>
<sequence length="210" mass="24275">MDDPETRETVRLHRIFRTVHEMARDRGYIVDPLSVELSLEDFRRTTNAQNGGRVDRSNMAFVVKHQVDNTDLMVFFPSEEKVGIKEVKRYLETMAGQSVERAIIVYQSSITPSAQKALANLIGKYEIETFAESELIVNITHHTLVPRHTVLSKEEKQTLLQRYRLKDTQLPRIVPNDPIARYYGLKRGDVVKIVRPSETAGRYITYRICL</sequence>
<dbReference type="GO" id="GO:0006367">
    <property type="term" value="P:transcription initiation at RNA polymerase II promoter"/>
    <property type="evidence" value="ECO:0007669"/>
    <property type="project" value="EnsemblFungi"/>
</dbReference>
<dbReference type="GO" id="GO:0006361">
    <property type="term" value="P:transcription initiation at RNA polymerase I promoter"/>
    <property type="evidence" value="ECO:0007669"/>
    <property type="project" value="EnsemblFungi"/>
</dbReference>
<dbReference type="STRING" id="1344416.A0A139ALA2"/>
<reference evidence="8 9" key="1">
    <citation type="journal article" date="2015" name="Genome Biol. Evol.">
        <title>Phylogenomic analyses indicate that early fungi evolved digesting cell walls of algal ancestors of land plants.</title>
        <authorList>
            <person name="Chang Y."/>
            <person name="Wang S."/>
            <person name="Sekimoto S."/>
            <person name="Aerts A.L."/>
            <person name="Choi C."/>
            <person name="Clum A."/>
            <person name="LaButti K.M."/>
            <person name="Lindquist E.A."/>
            <person name="Yee Ngan C."/>
            <person name="Ohm R.A."/>
            <person name="Salamov A.A."/>
            <person name="Grigoriev I.V."/>
            <person name="Spatafora J.W."/>
            <person name="Berbee M.L."/>
        </authorList>
    </citation>
    <scope>NUCLEOTIDE SEQUENCE [LARGE SCALE GENOMIC DNA]</scope>
    <source>
        <strain evidence="8 9">JEL478</strain>
    </source>
</reference>
<dbReference type="PIRSF" id="PIRSF000747">
    <property type="entry name" value="RPB5"/>
    <property type="match status" value="1"/>
</dbReference>
<dbReference type="PANTHER" id="PTHR10535">
    <property type="entry name" value="DNA-DIRECTED RNA POLYMERASES I, II, AND III SUBUNIT RPABC1"/>
    <property type="match status" value="1"/>
</dbReference>
<dbReference type="GO" id="GO:0006363">
    <property type="term" value="P:termination of RNA polymerase I transcription"/>
    <property type="evidence" value="ECO:0007669"/>
    <property type="project" value="EnsemblFungi"/>
</dbReference>
<dbReference type="OMA" id="VRDRGYF"/>
<evidence type="ECO:0000256" key="2">
    <source>
        <dbReference type="ARBA" id="ARBA00020809"/>
    </source>
</evidence>
<dbReference type="GO" id="GO:0003677">
    <property type="term" value="F:DNA binding"/>
    <property type="evidence" value="ECO:0007669"/>
    <property type="project" value="InterPro"/>
</dbReference>
<proteinExistence type="inferred from homology"/>
<evidence type="ECO:0000313" key="8">
    <source>
        <dbReference type="EMBL" id="KXS17567.1"/>
    </source>
</evidence>
<dbReference type="InterPro" id="IPR014381">
    <property type="entry name" value="Arch_Rpo5/euc_Rpb5"/>
</dbReference>
<organism evidence="8 9">
    <name type="scientific">Gonapodya prolifera (strain JEL478)</name>
    <name type="common">Monoblepharis prolifera</name>
    <dbReference type="NCBI Taxonomy" id="1344416"/>
    <lineage>
        <taxon>Eukaryota</taxon>
        <taxon>Fungi</taxon>
        <taxon>Fungi incertae sedis</taxon>
        <taxon>Chytridiomycota</taxon>
        <taxon>Chytridiomycota incertae sedis</taxon>
        <taxon>Monoblepharidomycetes</taxon>
        <taxon>Monoblepharidales</taxon>
        <taxon>Gonapodyaceae</taxon>
        <taxon>Gonapodya</taxon>
    </lineage>
</organism>
<keyword evidence="3" id="KW-0804">Transcription</keyword>
<gene>
    <name evidence="8" type="ORF">M427DRAFT_54501</name>
</gene>
<dbReference type="FunFam" id="3.40.1340.10:FF:000001">
    <property type="entry name" value="DNA-directed RNA polymerases I, II, and III subunit RPABC1"/>
    <property type="match status" value="1"/>
</dbReference>
<dbReference type="GO" id="GO:0006362">
    <property type="term" value="P:transcription elongation by RNA polymerase I"/>
    <property type="evidence" value="ECO:0007669"/>
    <property type="project" value="EnsemblFungi"/>
</dbReference>
<dbReference type="NCBIfam" id="NF007129">
    <property type="entry name" value="PRK09570.1"/>
    <property type="match status" value="1"/>
</dbReference>
<dbReference type="Gene3D" id="3.90.940.20">
    <property type="entry name" value="RPB5-like RNA polymerase subunit"/>
    <property type="match status" value="1"/>
</dbReference>
<feature type="domain" description="RNA polymerase subunit H/Rpb5 C-terminal" evidence="6">
    <location>
        <begin position="137"/>
        <end position="209"/>
    </location>
</feature>
<dbReference type="GO" id="GO:0006368">
    <property type="term" value="P:transcription elongation by RNA polymerase II"/>
    <property type="evidence" value="ECO:0007669"/>
    <property type="project" value="EnsemblFungi"/>
</dbReference>
<dbReference type="Pfam" id="PF03871">
    <property type="entry name" value="RNA_pol_Rpb5_N"/>
    <property type="match status" value="1"/>
</dbReference>
<dbReference type="EMBL" id="KQ965746">
    <property type="protein sequence ID" value="KXS17567.1"/>
    <property type="molecule type" value="Genomic_DNA"/>
</dbReference>
<evidence type="ECO:0000259" key="7">
    <source>
        <dbReference type="Pfam" id="PF03871"/>
    </source>
</evidence>
<protein>
    <recommendedName>
        <fullName evidence="2">DNA-directed RNA polymerases I, II, and III subunit RPABC1</fullName>
    </recommendedName>
</protein>
<dbReference type="GO" id="GO:0003899">
    <property type="term" value="F:DNA-directed RNA polymerase activity"/>
    <property type="evidence" value="ECO:0007669"/>
    <property type="project" value="EnsemblFungi"/>
</dbReference>
<comment type="similarity">
    <text evidence="5">Belongs to the archaeal Rpo5/eukaryotic RPB5 RNA polymerase subunit family.</text>
</comment>
<dbReference type="InterPro" id="IPR005571">
    <property type="entry name" value="RNA_pol_Rpb5_N"/>
</dbReference>
<dbReference type="GO" id="GO:0005736">
    <property type="term" value="C:RNA polymerase I complex"/>
    <property type="evidence" value="ECO:0007669"/>
    <property type="project" value="EnsemblFungi"/>
</dbReference>
<evidence type="ECO:0000256" key="3">
    <source>
        <dbReference type="ARBA" id="ARBA00023163"/>
    </source>
</evidence>
<feature type="domain" description="RNA polymerase Rpb5 N-terminal" evidence="7">
    <location>
        <begin position="7"/>
        <end position="94"/>
    </location>
</feature>
<dbReference type="AlphaFoldDB" id="A0A139ALA2"/>